<proteinExistence type="predicted"/>
<keyword evidence="2" id="KW-1185">Reference proteome</keyword>
<organism evidence="1 2">
    <name type="scientific">Neocallimastix californiae</name>
    <dbReference type="NCBI Taxonomy" id="1754190"/>
    <lineage>
        <taxon>Eukaryota</taxon>
        <taxon>Fungi</taxon>
        <taxon>Fungi incertae sedis</taxon>
        <taxon>Chytridiomycota</taxon>
        <taxon>Chytridiomycota incertae sedis</taxon>
        <taxon>Neocallimastigomycetes</taxon>
        <taxon>Neocallimastigales</taxon>
        <taxon>Neocallimastigaceae</taxon>
        <taxon>Neocallimastix</taxon>
    </lineage>
</organism>
<protein>
    <submittedName>
        <fullName evidence="1">Uncharacterized protein</fullName>
    </submittedName>
</protein>
<evidence type="ECO:0000313" key="2">
    <source>
        <dbReference type="Proteomes" id="UP000193920"/>
    </source>
</evidence>
<dbReference type="Proteomes" id="UP000193920">
    <property type="component" value="Unassembled WGS sequence"/>
</dbReference>
<accession>A0A1Y2EYT7</accession>
<dbReference type="AlphaFoldDB" id="A0A1Y2EYT7"/>
<sequence>MRKEFNFINLEVEEIQKKKKKKNGDIDETTLVNYDYEYNRSSLNLIYRTIILGLTREEDNKAFSLFLKHIRPSHHLILCYTVSVLKIHIFKIMKIKIMMEHFNKLNKSLPKETPDYYYFSILENNIFQKLINKRKEYVHNLYLHL</sequence>
<comment type="caution">
    <text evidence="1">The sequence shown here is derived from an EMBL/GenBank/DDBJ whole genome shotgun (WGS) entry which is preliminary data.</text>
</comment>
<evidence type="ECO:0000313" key="1">
    <source>
        <dbReference type="EMBL" id="ORY76792.1"/>
    </source>
</evidence>
<name>A0A1Y2EYT7_9FUNG</name>
<reference evidence="1 2" key="1">
    <citation type="submission" date="2016-08" db="EMBL/GenBank/DDBJ databases">
        <title>A Parts List for Fungal Cellulosomes Revealed by Comparative Genomics.</title>
        <authorList>
            <consortium name="DOE Joint Genome Institute"/>
            <person name="Haitjema C.H."/>
            <person name="Gilmore S.P."/>
            <person name="Henske J.K."/>
            <person name="Solomon K.V."/>
            <person name="De Groot R."/>
            <person name="Kuo A."/>
            <person name="Mondo S.J."/>
            <person name="Salamov A.A."/>
            <person name="Labutti K."/>
            <person name="Zhao Z."/>
            <person name="Chiniquy J."/>
            <person name="Barry K."/>
            <person name="Brewer H.M."/>
            <person name="Purvine S.O."/>
            <person name="Wright A.T."/>
            <person name="Boxma B."/>
            <person name="Van Alen T."/>
            <person name="Hackstein J.H."/>
            <person name="Baker S.E."/>
            <person name="Grigoriev I.V."/>
            <person name="O'Malley M.A."/>
        </authorList>
    </citation>
    <scope>NUCLEOTIDE SEQUENCE [LARGE SCALE GENOMIC DNA]</scope>
    <source>
        <strain evidence="1 2">G1</strain>
    </source>
</reference>
<gene>
    <name evidence="1" type="ORF">LY90DRAFT_501658</name>
</gene>
<dbReference type="EMBL" id="MCOG01000021">
    <property type="protein sequence ID" value="ORY76792.1"/>
    <property type="molecule type" value="Genomic_DNA"/>
</dbReference>